<keyword evidence="3" id="KW-0680">Restriction system</keyword>
<dbReference type="EMBL" id="LRRQ01000167">
    <property type="protein sequence ID" value="OAM87574.1"/>
    <property type="molecule type" value="Genomic_DNA"/>
</dbReference>
<evidence type="ECO:0000313" key="6">
    <source>
        <dbReference type="EMBL" id="OAM87574.1"/>
    </source>
</evidence>
<dbReference type="GO" id="GO:0009307">
    <property type="term" value="P:DNA restriction-modification system"/>
    <property type="evidence" value="ECO:0007669"/>
    <property type="project" value="UniProtKB-KW"/>
</dbReference>
<evidence type="ECO:0000256" key="2">
    <source>
        <dbReference type="ARBA" id="ARBA00022679"/>
    </source>
</evidence>
<feature type="region of interest" description="Disordered" evidence="5">
    <location>
        <begin position="173"/>
        <end position="197"/>
    </location>
</feature>
<protein>
    <submittedName>
        <fullName evidence="6">Uncharacterized protein</fullName>
    </submittedName>
</protein>
<evidence type="ECO:0000313" key="7">
    <source>
        <dbReference type="Proteomes" id="UP000078486"/>
    </source>
</evidence>
<dbReference type="RefSeq" id="WP_068772442.1">
    <property type="nucleotide sequence ID" value="NZ_CP109796.1"/>
</dbReference>
<sequence>MLGRGFEAEGFCVVRGPDIVWGGDVREFHPPSGAFAGVIGGSPCQDFSKARRTEPTGAGVELLREYARVVEEASPEWFLLENVPGVPDIDASGYTVQRFNLNAAECGGRQSRLRTFQFGSRDGTCLVIDRRDMPDDVERTCMATEFWFFAIFSSSAAACHALWHSARADAGAASQAAKRRRRPHAASASNDRGGRWP</sequence>
<dbReference type="InterPro" id="IPR029063">
    <property type="entry name" value="SAM-dependent_MTases_sf"/>
</dbReference>
<gene>
    <name evidence="6" type="ORF">AW736_21895</name>
</gene>
<proteinExistence type="predicted"/>
<evidence type="ECO:0000256" key="1">
    <source>
        <dbReference type="ARBA" id="ARBA00022603"/>
    </source>
</evidence>
<accession>A0A178IC30</accession>
<keyword evidence="2" id="KW-0808">Transferase</keyword>
<evidence type="ECO:0000256" key="5">
    <source>
        <dbReference type="SAM" id="MobiDB-lite"/>
    </source>
</evidence>
<dbReference type="GO" id="GO:0032259">
    <property type="term" value="P:methylation"/>
    <property type="evidence" value="ECO:0007669"/>
    <property type="project" value="UniProtKB-KW"/>
</dbReference>
<keyword evidence="7" id="KW-1185">Reference proteome</keyword>
<comment type="catalytic activity">
    <reaction evidence="4">
        <text>a 2'-deoxycytidine in DNA + S-adenosyl-L-methionine = a 5-methyl-2'-deoxycytidine in DNA + S-adenosyl-L-homocysteine + H(+)</text>
        <dbReference type="Rhea" id="RHEA:13681"/>
        <dbReference type="Rhea" id="RHEA-COMP:11369"/>
        <dbReference type="Rhea" id="RHEA-COMP:11370"/>
        <dbReference type="ChEBI" id="CHEBI:15378"/>
        <dbReference type="ChEBI" id="CHEBI:57856"/>
        <dbReference type="ChEBI" id="CHEBI:59789"/>
        <dbReference type="ChEBI" id="CHEBI:85452"/>
        <dbReference type="ChEBI" id="CHEBI:85454"/>
        <dbReference type="EC" id="2.1.1.37"/>
    </reaction>
</comment>
<evidence type="ECO:0000256" key="4">
    <source>
        <dbReference type="ARBA" id="ARBA00047422"/>
    </source>
</evidence>
<reference evidence="6 7" key="1">
    <citation type="submission" date="2016-01" db="EMBL/GenBank/DDBJ databases">
        <title>High potential of lignocellulose degradation of a new Verrucomicrobia species.</title>
        <authorList>
            <person name="Wang Y."/>
            <person name="Shi Y."/>
            <person name="Qiu Z."/>
            <person name="Liu S."/>
            <person name="Yang H."/>
        </authorList>
    </citation>
    <scope>NUCLEOTIDE SEQUENCE [LARGE SCALE GENOMIC DNA]</scope>
    <source>
        <strain evidence="6 7">TSB47</strain>
    </source>
</reference>
<dbReference type="SUPFAM" id="SSF53335">
    <property type="entry name" value="S-adenosyl-L-methionine-dependent methyltransferases"/>
    <property type="match status" value="1"/>
</dbReference>
<dbReference type="AlphaFoldDB" id="A0A178IC30"/>
<dbReference type="Pfam" id="PF00145">
    <property type="entry name" value="DNA_methylase"/>
    <property type="match status" value="1"/>
</dbReference>
<evidence type="ECO:0000256" key="3">
    <source>
        <dbReference type="ARBA" id="ARBA00022747"/>
    </source>
</evidence>
<dbReference type="Proteomes" id="UP000078486">
    <property type="component" value="Unassembled WGS sequence"/>
</dbReference>
<dbReference type="STRING" id="1184151.AW736_21895"/>
<dbReference type="Gene3D" id="3.40.50.150">
    <property type="entry name" value="Vaccinia Virus protein VP39"/>
    <property type="match status" value="1"/>
</dbReference>
<organism evidence="6 7">
    <name type="scientific">Termitidicoccus mucosus</name>
    <dbReference type="NCBI Taxonomy" id="1184151"/>
    <lineage>
        <taxon>Bacteria</taxon>
        <taxon>Pseudomonadati</taxon>
        <taxon>Verrucomicrobiota</taxon>
        <taxon>Opitutia</taxon>
        <taxon>Opitutales</taxon>
        <taxon>Opitutaceae</taxon>
        <taxon>Termitidicoccus</taxon>
    </lineage>
</organism>
<dbReference type="InterPro" id="IPR001525">
    <property type="entry name" value="C5_MeTfrase"/>
</dbReference>
<comment type="caution">
    <text evidence="6">The sequence shown here is derived from an EMBL/GenBank/DDBJ whole genome shotgun (WGS) entry which is preliminary data.</text>
</comment>
<keyword evidence="1" id="KW-0489">Methyltransferase</keyword>
<dbReference type="GO" id="GO:0003886">
    <property type="term" value="F:DNA (cytosine-5-)-methyltransferase activity"/>
    <property type="evidence" value="ECO:0007669"/>
    <property type="project" value="UniProtKB-EC"/>
</dbReference>
<name>A0A178IC30_9BACT</name>